<dbReference type="Pfam" id="PF13432">
    <property type="entry name" value="TPR_16"/>
    <property type="match status" value="1"/>
</dbReference>
<gene>
    <name evidence="4" type="ORF">QTN89_04045</name>
</gene>
<dbReference type="Gene3D" id="1.25.40.10">
    <property type="entry name" value="Tetratricopeptide repeat domain"/>
    <property type="match status" value="2"/>
</dbReference>
<keyword evidence="3" id="KW-1133">Transmembrane helix</keyword>
<dbReference type="InterPro" id="IPR011990">
    <property type="entry name" value="TPR-like_helical_dom_sf"/>
</dbReference>
<dbReference type="RefSeq" id="WP_289162280.1">
    <property type="nucleotide sequence ID" value="NZ_JASZZN010000002.1"/>
</dbReference>
<dbReference type="PROSITE" id="PS50005">
    <property type="entry name" value="TPR"/>
    <property type="match status" value="1"/>
</dbReference>
<keyword evidence="1" id="KW-0802">TPR repeat</keyword>
<evidence type="ECO:0000256" key="3">
    <source>
        <dbReference type="SAM" id="Phobius"/>
    </source>
</evidence>
<reference evidence="4 5" key="1">
    <citation type="submission" date="2023-06" db="EMBL/GenBank/DDBJ databases">
        <title>Roseiconus lacunae JC819 isolated from Gulf of Mannar region, Tamil Nadu.</title>
        <authorList>
            <person name="Pk S."/>
            <person name="Ch S."/>
            <person name="Ch V.R."/>
        </authorList>
    </citation>
    <scope>NUCLEOTIDE SEQUENCE [LARGE SCALE GENOMIC DNA]</scope>
    <source>
        <strain evidence="4 5">JC819</strain>
    </source>
</reference>
<keyword evidence="3" id="KW-0472">Membrane</keyword>
<organism evidence="4 5">
    <name type="scientific">Roseiconus lacunae</name>
    <dbReference type="NCBI Taxonomy" id="2605694"/>
    <lineage>
        <taxon>Bacteria</taxon>
        <taxon>Pseudomonadati</taxon>
        <taxon>Planctomycetota</taxon>
        <taxon>Planctomycetia</taxon>
        <taxon>Pirellulales</taxon>
        <taxon>Pirellulaceae</taxon>
        <taxon>Roseiconus</taxon>
    </lineage>
</organism>
<dbReference type="PROSITE" id="PS51257">
    <property type="entry name" value="PROKAR_LIPOPROTEIN"/>
    <property type="match status" value="1"/>
</dbReference>
<feature type="transmembrane region" description="Helical" evidence="3">
    <location>
        <begin position="24"/>
        <end position="44"/>
    </location>
</feature>
<evidence type="ECO:0000313" key="4">
    <source>
        <dbReference type="EMBL" id="MDM4014591.1"/>
    </source>
</evidence>
<comment type="caution">
    <text evidence="4">The sequence shown here is derived from an EMBL/GenBank/DDBJ whole genome shotgun (WGS) entry which is preliminary data.</text>
</comment>
<keyword evidence="3" id="KW-0812">Transmembrane</keyword>
<protein>
    <submittedName>
        <fullName evidence="4">Tetratricopeptide repeat protein</fullName>
    </submittedName>
</protein>
<name>A0ABT7PEE3_9BACT</name>
<dbReference type="SUPFAM" id="SSF48452">
    <property type="entry name" value="TPR-like"/>
    <property type="match status" value="1"/>
</dbReference>
<evidence type="ECO:0000313" key="5">
    <source>
        <dbReference type="Proteomes" id="UP001239462"/>
    </source>
</evidence>
<accession>A0ABT7PEE3</accession>
<evidence type="ECO:0000256" key="1">
    <source>
        <dbReference type="PROSITE-ProRule" id="PRU00339"/>
    </source>
</evidence>
<sequence>MRDSLSHHWDQSIPFPSSPTPLPALSTLLTLLACIAIAATLVFAPRLSAAPQEPSKTNNTEDEQPAAHPAASLDVKETISEIRRLRQAKEFASAANLLRKLDGFVTEHHPGIIQLAADYVLLARGGQGDLDQQDIDELFAAAYDWLYRDDAPPIELRQRIVLATAIATHDAAGGQIKLAADKLLEICEHFLSAAADSRESITPEILLPAQSLAMRTAWSAMSSGLAEDAERLYQTLLETHADERIDETLKLSPSHLALCRLGLGWSIALQPSRNTDAAEKLTQFLDQHDDHTDAPKASALRVRCLIDQANTEQAVDEQRRSSIEWHFQRYPDSDEAPTLALEILRSSDAMELPLKEWLIANIDSINWPNELRSRVIVSFGNELPPADFDQLVTRLTSLDRGGSWTAQTLEECDRNDQSAISELIAAAVIGGRIDEATERSVEAAARWAGRTERWSMLQLAAEEVGLDTDPEKRTIHVDRLFAEAIFRSGRKEKALQFWNHVVDRRGAEDFTTLLRCAECAVQVDEIAKAERRLGRVRELIDQDESLSAQQKPLVDLLEADLAIRKLEFDRARTQLESVVRSAESSAMLRARAQWMIGETYLLQENYGDAIDAYRLVENLDPGGPYAAAALVQAGKAFEQLGRTRQASVCYGSLLERFADSSYANEARHRLSALPDQTTPSTRR</sequence>
<feature type="repeat" description="TPR" evidence="1">
    <location>
        <begin position="590"/>
        <end position="623"/>
    </location>
</feature>
<evidence type="ECO:0000256" key="2">
    <source>
        <dbReference type="SAM" id="MobiDB-lite"/>
    </source>
</evidence>
<proteinExistence type="predicted"/>
<dbReference type="InterPro" id="IPR019734">
    <property type="entry name" value="TPR_rpt"/>
</dbReference>
<dbReference type="EMBL" id="JASZZN010000002">
    <property type="protein sequence ID" value="MDM4014591.1"/>
    <property type="molecule type" value="Genomic_DNA"/>
</dbReference>
<feature type="region of interest" description="Disordered" evidence="2">
    <location>
        <begin position="50"/>
        <end position="73"/>
    </location>
</feature>
<keyword evidence="5" id="KW-1185">Reference proteome</keyword>
<dbReference type="SMART" id="SM00028">
    <property type="entry name" value="TPR"/>
    <property type="match status" value="2"/>
</dbReference>
<dbReference type="Proteomes" id="UP001239462">
    <property type="component" value="Unassembled WGS sequence"/>
</dbReference>